<dbReference type="Proteomes" id="UP000236161">
    <property type="component" value="Unassembled WGS sequence"/>
</dbReference>
<reference evidence="2 3" key="1">
    <citation type="journal article" date="2017" name="Nature">
        <title>The Apostasia genome and the evolution of orchids.</title>
        <authorList>
            <person name="Zhang G.Q."/>
            <person name="Liu K.W."/>
            <person name="Li Z."/>
            <person name="Lohaus R."/>
            <person name="Hsiao Y.Y."/>
            <person name="Niu S.C."/>
            <person name="Wang J.Y."/>
            <person name="Lin Y.C."/>
            <person name="Xu Q."/>
            <person name="Chen L.J."/>
            <person name="Yoshida K."/>
            <person name="Fujiwara S."/>
            <person name="Wang Z.W."/>
            <person name="Zhang Y.Q."/>
            <person name="Mitsuda N."/>
            <person name="Wang M."/>
            <person name="Liu G.H."/>
            <person name="Pecoraro L."/>
            <person name="Huang H.X."/>
            <person name="Xiao X.J."/>
            <person name="Lin M."/>
            <person name="Wu X.Y."/>
            <person name="Wu W.L."/>
            <person name="Chen Y.Y."/>
            <person name="Chang S.B."/>
            <person name="Sakamoto S."/>
            <person name="Ohme-Takagi M."/>
            <person name="Yagi M."/>
            <person name="Zeng S.J."/>
            <person name="Shen C.Y."/>
            <person name="Yeh C.M."/>
            <person name="Luo Y.B."/>
            <person name="Tsai W.C."/>
            <person name="Van de Peer Y."/>
            <person name="Liu Z.J."/>
        </authorList>
    </citation>
    <scope>NUCLEOTIDE SEQUENCE [LARGE SCALE GENOMIC DNA]</scope>
    <source>
        <strain evidence="3">cv. Shenzhen</strain>
        <tissue evidence="2">Stem</tissue>
    </source>
</reference>
<dbReference type="InterPro" id="IPR026960">
    <property type="entry name" value="RVT-Znf"/>
</dbReference>
<dbReference type="STRING" id="1088818.A0A2I0B8C4"/>
<evidence type="ECO:0000313" key="3">
    <source>
        <dbReference type="Proteomes" id="UP000236161"/>
    </source>
</evidence>
<dbReference type="GO" id="GO:0016787">
    <property type="term" value="F:hydrolase activity"/>
    <property type="evidence" value="ECO:0007669"/>
    <property type="project" value="UniProtKB-KW"/>
</dbReference>
<proteinExistence type="predicted"/>
<feature type="domain" description="Reverse transcriptase zinc-binding" evidence="1">
    <location>
        <begin position="306"/>
        <end position="387"/>
    </location>
</feature>
<dbReference type="OrthoDB" id="678303at2759"/>
<evidence type="ECO:0000259" key="1">
    <source>
        <dbReference type="Pfam" id="PF13966"/>
    </source>
</evidence>
<dbReference type="AlphaFoldDB" id="A0A2I0B8C4"/>
<evidence type="ECO:0000313" key="2">
    <source>
        <dbReference type="EMBL" id="PKA64058.1"/>
    </source>
</evidence>
<organism evidence="2 3">
    <name type="scientific">Apostasia shenzhenica</name>
    <dbReference type="NCBI Taxonomy" id="1088818"/>
    <lineage>
        <taxon>Eukaryota</taxon>
        <taxon>Viridiplantae</taxon>
        <taxon>Streptophyta</taxon>
        <taxon>Embryophyta</taxon>
        <taxon>Tracheophyta</taxon>
        <taxon>Spermatophyta</taxon>
        <taxon>Magnoliopsida</taxon>
        <taxon>Liliopsida</taxon>
        <taxon>Asparagales</taxon>
        <taxon>Orchidaceae</taxon>
        <taxon>Apostasioideae</taxon>
        <taxon>Apostasia</taxon>
    </lineage>
</organism>
<dbReference type="EC" id="3.1.13.-" evidence="2"/>
<keyword evidence="3" id="KW-1185">Reference proteome</keyword>
<gene>
    <name evidence="2" type="ORF">AXF42_Ash005070</name>
</gene>
<dbReference type="PANTHER" id="PTHR33116">
    <property type="entry name" value="REVERSE TRANSCRIPTASE ZINC-BINDING DOMAIN-CONTAINING PROTEIN-RELATED-RELATED"/>
    <property type="match status" value="1"/>
</dbReference>
<accession>A0A2I0B8C4</accession>
<dbReference type="PANTHER" id="PTHR33116:SF86">
    <property type="entry name" value="REVERSE TRANSCRIPTASE DOMAIN-CONTAINING PROTEIN"/>
    <property type="match status" value="1"/>
</dbReference>
<name>A0A2I0B8C4_9ASPA</name>
<protein>
    <submittedName>
        <fullName evidence="2">Ribonuclease H protein</fullName>
        <ecNumber evidence="2">3.1.13.-</ecNumber>
    </submittedName>
</protein>
<dbReference type="EMBL" id="KZ451906">
    <property type="protein sequence ID" value="PKA64058.1"/>
    <property type="molecule type" value="Genomic_DNA"/>
</dbReference>
<sequence>MMDVRIEGNFEKYLGLPPMVGRAKKRSFANLKSRLESRLESRIEGWKEKLLSTGGKEILLKSVAQAIPTFAMSVFRIPSTLCNELEQIMARFWWQSSTKSKGIHWSKWHEVCLPKNDGGLGFKSLNSFNLALLGKQVWRLSQNQNSLSFLVLRSRYFPSGNFLEARLGFSPSYIWQSIWQAKNVISKGLMWRVGNERRINIWHDKWIPRRWEFKIFTQPKFLPKEAIVNLIINPTSKSWDNETLHQAFDIADIKEILCIPLGDINAPDTRIWAFNPSGSYSVRSGYHFIQQLRSHTSLHIPGEQTTYRTVSSSTSTPHGSWKNIWNLQVPSKVRLFTWRLLKNFIPSFSNLCNRRMIDCIPHCLICGKEPENSAHIFGNCPIAATVWSLAHIAPPTLSLGNMEEFHWVSLSWIETGRKLV</sequence>
<dbReference type="Pfam" id="PF13966">
    <property type="entry name" value="zf-RVT"/>
    <property type="match status" value="1"/>
</dbReference>
<keyword evidence="2" id="KW-0378">Hydrolase</keyword>